<gene>
    <name evidence="1" type="ORF">T12_7719</name>
</gene>
<evidence type="ECO:0000313" key="1">
    <source>
        <dbReference type="EMBL" id="KRY02193.1"/>
    </source>
</evidence>
<accession>A0A0V0YPT2</accession>
<evidence type="ECO:0000313" key="2">
    <source>
        <dbReference type="Proteomes" id="UP000054783"/>
    </source>
</evidence>
<name>A0A0V0YPT2_9BILA</name>
<keyword evidence="2" id="KW-1185">Reference proteome</keyword>
<proteinExistence type="predicted"/>
<sequence>MSNGGIGKFSSFLVFLYRRPYNEFSICAFSNSSNSKNPFKFAEMISFQNFHIQSNIFFQGSPSKLRMSV</sequence>
<dbReference type="Proteomes" id="UP000054783">
    <property type="component" value="Unassembled WGS sequence"/>
</dbReference>
<dbReference type="AlphaFoldDB" id="A0A0V0YPT2"/>
<protein>
    <submittedName>
        <fullName evidence="1">Uncharacterized protein</fullName>
    </submittedName>
</protein>
<comment type="caution">
    <text evidence="1">The sequence shown here is derived from an EMBL/GenBank/DDBJ whole genome shotgun (WGS) entry which is preliminary data.</text>
</comment>
<dbReference type="EMBL" id="JYDQ01004112">
    <property type="protein sequence ID" value="KRY02193.1"/>
    <property type="molecule type" value="Genomic_DNA"/>
</dbReference>
<organism evidence="1 2">
    <name type="scientific">Trichinella patagoniensis</name>
    <dbReference type="NCBI Taxonomy" id="990121"/>
    <lineage>
        <taxon>Eukaryota</taxon>
        <taxon>Metazoa</taxon>
        <taxon>Ecdysozoa</taxon>
        <taxon>Nematoda</taxon>
        <taxon>Enoplea</taxon>
        <taxon>Dorylaimia</taxon>
        <taxon>Trichinellida</taxon>
        <taxon>Trichinellidae</taxon>
        <taxon>Trichinella</taxon>
    </lineage>
</organism>
<reference evidence="1 2" key="1">
    <citation type="submission" date="2015-01" db="EMBL/GenBank/DDBJ databases">
        <title>Evolution of Trichinella species and genotypes.</title>
        <authorList>
            <person name="Korhonen P.K."/>
            <person name="Edoardo P."/>
            <person name="Giuseppe L.R."/>
            <person name="Gasser R.B."/>
        </authorList>
    </citation>
    <scope>NUCLEOTIDE SEQUENCE [LARGE SCALE GENOMIC DNA]</scope>
    <source>
        <strain evidence="1">ISS2496</strain>
    </source>
</reference>